<proteinExistence type="predicted"/>
<evidence type="ECO:0000313" key="1">
    <source>
        <dbReference type="EMBL" id="KAK5932769.1"/>
    </source>
</evidence>
<dbReference type="AlphaFoldDB" id="A0AAN8I816"/>
<reference evidence="1 2" key="1">
    <citation type="journal article" date="2023" name="Mol. Biol. Evol.">
        <title>Genomics of Secondarily Temperate Adaptation in the Only Non-Antarctic Icefish.</title>
        <authorList>
            <person name="Rivera-Colon A.G."/>
            <person name="Rayamajhi N."/>
            <person name="Minhas B.F."/>
            <person name="Madrigal G."/>
            <person name="Bilyk K.T."/>
            <person name="Yoon V."/>
            <person name="Hune M."/>
            <person name="Gregory S."/>
            <person name="Cheng C.H.C."/>
            <person name="Catchen J.M."/>
        </authorList>
    </citation>
    <scope>NUCLEOTIDE SEQUENCE [LARGE SCALE GENOMIC DNA]</scope>
    <source>
        <tissue evidence="1">White muscle</tissue>
    </source>
</reference>
<accession>A0AAN8I816</accession>
<dbReference type="EMBL" id="JAURVH010001515">
    <property type="protein sequence ID" value="KAK5932769.1"/>
    <property type="molecule type" value="Genomic_DNA"/>
</dbReference>
<sequence>MLASQCWHTEDHFRLVESHRVLPSLCPLPSAVNTGGEAILLPLEVRSRKKHLALVLVTAGLGLKNWFQSLQAGIWASQVHGIDTLCLRLPEHGGGGGGVSEYRVSAVPCCPTGNDTQPGLSQR</sequence>
<comment type="caution">
    <text evidence="1">The sequence shown here is derived from an EMBL/GenBank/DDBJ whole genome shotgun (WGS) entry which is preliminary data.</text>
</comment>
<dbReference type="Proteomes" id="UP001331515">
    <property type="component" value="Unassembled WGS sequence"/>
</dbReference>
<protein>
    <submittedName>
        <fullName evidence="1">Uncharacterized protein</fullName>
    </submittedName>
</protein>
<keyword evidence="2" id="KW-1185">Reference proteome</keyword>
<name>A0AAN8I816_CHAGU</name>
<gene>
    <name evidence="1" type="ORF">CgunFtcFv8_004447</name>
</gene>
<organism evidence="1 2">
    <name type="scientific">Champsocephalus gunnari</name>
    <name type="common">Mackerel icefish</name>
    <dbReference type="NCBI Taxonomy" id="52237"/>
    <lineage>
        <taxon>Eukaryota</taxon>
        <taxon>Metazoa</taxon>
        <taxon>Chordata</taxon>
        <taxon>Craniata</taxon>
        <taxon>Vertebrata</taxon>
        <taxon>Euteleostomi</taxon>
        <taxon>Actinopterygii</taxon>
        <taxon>Neopterygii</taxon>
        <taxon>Teleostei</taxon>
        <taxon>Neoteleostei</taxon>
        <taxon>Acanthomorphata</taxon>
        <taxon>Eupercaria</taxon>
        <taxon>Perciformes</taxon>
        <taxon>Notothenioidei</taxon>
        <taxon>Channichthyidae</taxon>
        <taxon>Champsocephalus</taxon>
    </lineage>
</organism>
<evidence type="ECO:0000313" key="2">
    <source>
        <dbReference type="Proteomes" id="UP001331515"/>
    </source>
</evidence>